<keyword evidence="13 14" id="KW-0998">Cell outer membrane</keyword>
<evidence type="ECO:0000256" key="2">
    <source>
        <dbReference type="ARBA" id="ARBA00009810"/>
    </source>
</evidence>
<dbReference type="PANTHER" id="PTHR32552:SF68">
    <property type="entry name" value="FERRICHROME OUTER MEMBRANE TRANSPORTER_PHAGE RECEPTOR"/>
    <property type="match status" value="1"/>
</dbReference>
<keyword evidence="6 14" id="KW-0812">Transmembrane</keyword>
<dbReference type="Gene3D" id="2.170.130.10">
    <property type="entry name" value="TonB-dependent receptor, plug domain"/>
    <property type="match status" value="1"/>
</dbReference>
<dbReference type="GO" id="GO:0009279">
    <property type="term" value="C:cell outer membrane"/>
    <property type="evidence" value="ECO:0007669"/>
    <property type="project" value="UniProtKB-SubCell"/>
</dbReference>
<keyword evidence="11 14" id="KW-0472">Membrane</keyword>
<dbReference type="STRING" id="318167.Sfri_0391"/>
<evidence type="ECO:0000256" key="3">
    <source>
        <dbReference type="ARBA" id="ARBA00022448"/>
    </source>
</evidence>
<dbReference type="GO" id="GO:0015891">
    <property type="term" value="P:siderophore transport"/>
    <property type="evidence" value="ECO:0007669"/>
    <property type="project" value="InterPro"/>
</dbReference>
<evidence type="ECO:0000259" key="18">
    <source>
        <dbReference type="Pfam" id="PF07715"/>
    </source>
</evidence>
<keyword evidence="8" id="KW-0408">Iron</keyword>
<dbReference type="eggNOG" id="COG4773">
    <property type="taxonomic scope" value="Bacteria"/>
</dbReference>
<dbReference type="KEGG" id="sfr:Sfri_0391"/>
<keyword evidence="9" id="KW-0406">Ion transport</keyword>
<evidence type="ECO:0000256" key="4">
    <source>
        <dbReference type="ARBA" id="ARBA00022452"/>
    </source>
</evidence>
<keyword evidence="10 15" id="KW-0798">TonB box</keyword>
<evidence type="ECO:0000256" key="7">
    <source>
        <dbReference type="ARBA" id="ARBA00022729"/>
    </source>
</evidence>
<evidence type="ECO:0000256" key="16">
    <source>
        <dbReference type="SAM" id="SignalP"/>
    </source>
</evidence>
<dbReference type="GO" id="GO:0015344">
    <property type="term" value="F:siderophore uptake transmembrane transporter activity"/>
    <property type="evidence" value="ECO:0007669"/>
    <property type="project" value="TreeGrafter"/>
</dbReference>
<dbReference type="Pfam" id="PF07715">
    <property type="entry name" value="Plug"/>
    <property type="match status" value="1"/>
</dbReference>
<feature type="domain" description="TonB-dependent receptor-like beta-barrel" evidence="17">
    <location>
        <begin position="232"/>
        <end position="680"/>
    </location>
</feature>
<dbReference type="PANTHER" id="PTHR32552">
    <property type="entry name" value="FERRICHROME IRON RECEPTOR-RELATED"/>
    <property type="match status" value="1"/>
</dbReference>
<feature type="chain" id="PRO_5004166595" evidence="16">
    <location>
        <begin position="23"/>
        <end position="712"/>
    </location>
</feature>
<dbReference type="InterPro" id="IPR010105">
    <property type="entry name" value="TonB_sidphr_rcpt"/>
</dbReference>
<evidence type="ECO:0000256" key="6">
    <source>
        <dbReference type="ARBA" id="ARBA00022692"/>
    </source>
</evidence>
<accession>Q088R1</accession>
<feature type="signal peptide" evidence="16">
    <location>
        <begin position="1"/>
        <end position="22"/>
    </location>
</feature>
<keyword evidence="4 14" id="KW-1134">Transmembrane beta strand</keyword>
<evidence type="ECO:0000256" key="1">
    <source>
        <dbReference type="ARBA" id="ARBA00004571"/>
    </source>
</evidence>
<protein>
    <submittedName>
        <fullName evidence="19">TonB-dependent siderophore receptor</fullName>
    </submittedName>
</protein>
<proteinExistence type="inferred from homology"/>
<dbReference type="Gene3D" id="2.40.170.20">
    <property type="entry name" value="TonB-dependent receptor, beta-barrel domain"/>
    <property type="match status" value="1"/>
</dbReference>
<reference evidence="19 20" key="1">
    <citation type="submission" date="2006-08" db="EMBL/GenBank/DDBJ databases">
        <title>Complete sequence of Shewanella frigidimarina NCIMB 400.</title>
        <authorList>
            <consortium name="US DOE Joint Genome Institute"/>
            <person name="Copeland A."/>
            <person name="Lucas S."/>
            <person name="Lapidus A."/>
            <person name="Barry K."/>
            <person name="Detter J.C."/>
            <person name="Glavina del Rio T."/>
            <person name="Hammon N."/>
            <person name="Israni S."/>
            <person name="Dalin E."/>
            <person name="Tice H."/>
            <person name="Pitluck S."/>
            <person name="Fredrickson J.K."/>
            <person name="Kolker E."/>
            <person name="McCuel L.A."/>
            <person name="DiChristina T."/>
            <person name="Nealson K.H."/>
            <person name="Newman D."/>
            <person name="Tiedje J.M."/>
            <person name="Zhou J."/>
            <person name="Romine M.F."/>
            <person name="Culley D.E."/>
            <person name="Serres M."/>
            <person name="Chertkov O."/>
            <person name="Brettin T."/>
            <person name="Bruce D."/>
            <person name="Han C."/>
            <person name="Tapia R."/>
            <person name="Gilna P."/>
            <person name="Schmutz J."/>
            <person name="Larimer F."/>
            <person name="Land M."/>
            <person name="Hauser L."/>
            <person name="Kyrpides N."/>
            <person name="Mikhailova N."/>
            <person name="Richardson P."/>
        </authorList>
    </citation>
    <scope>NUCLEOTIDE SEQUENCE [LARGE SCALE GENOMIC DNA]</scope>
    <source>
        <strain evidence="19 20">NCIMB 400</strain>
    </source>
</reference>
<comment type="subcellular location">
    <subcellularLocation>
        <location evidence="1 14">Cell outer membrane</location>
        <topology evidence="1 14">Multi-pass membrane protein</topology>
    </subcellularLocation>
</comment>
<dbReference type="RefSeq" id="WP_011635881.1">
    <property type="nucleotide sequence ID" value="NC_008345.1"/>
</dbReference>
<dbReference type="InterPro" id="IPR039426">
    <property type="entry name" value="TonB-dep_rcpt-like"/>
</dbReference>
<evidence type="ECO:0000256" key="15">
    <source>
        <dbReference type="RuleBase" id="RU003357"/>
    </source>
</evidence>
<evidence type="ECO:0000256" key="14">
    <source>
        <dbReference type="PROSITE-ProRule" id="PRU01360"/>
    </source>
</evidence>
<sequence precursor="true">MHLNVINLGILSLLLPVLSVSANEKAADVDLTESIEKITVMGRAQTFYRESSTSVGAKVETDIMDLPQSVQVLNEQLIVDQAAREITDLYRSIAGVSIYSYSGVTFRGFRDDSNVFYDGVRGDPFSGFGVPQLFNIERVEVLKGPAAALYGGGEPGGMINYVSKKPSFVQNTEVTLTTGDNDRMGGSIDSKGGLTDSIAYRLGGFYEQKDSFRNNADSENTELTGGLLFQLGDDTTLTTTIDYIKQDLGGNRLRGVPVDDDGNFLVDPSYNANEKSDYQNLEATVLQAELKHFFNDDLSVNTTVRYLDNEREQAYHESRSWADVNGDGVANIDDKTIKREYRKQYRANKEISATSDFVYRLSSGSIDQTLLFGADYHHVDSDYDYWFARYEADGIKNLNIFDLNYGETDPSTYSLTDQNRDGAKTERLGLYAQDQIALTEQWLLMVGLRYDHFDDFDKETGFEYNDNHVSPRAGIVYKFSPDQSFYINYAESFNPTSIGDQDTASADGGLLPEVGKQIELGVKSQWFDGSVMTTVAVYQIDKKDVAMNNPNYTDGSNGAPALVSLGQVESNGAEFTLTGDITENWTVMANYAYNDTRVTEGDVGDTYADGSKFINAPRHQAGLWTRYDIDSLNSAIAFGADYVSEQMSGGAQRVKPFTVFDMSWTTTWQETQFQLNVKNLFDKEYAVSGFSERNGHFPGAPREMVLQVSHHF</sequence>
<keyword evidence="3 14" id="KW-0813">Transport</keyword>
<dbReference type="NCBIfam" id="TIGR01783">
    <property type="entry name" value="TonB-siderophor"/>
    <property type="match status" value="1"/>
</dbReference>
<dbReference type="PROSITE" id="PS52016">
    <property type="entry name" value="TONB_DEPENDENT_REC_3"/>
    <property type="match status" value="1"/>
</dbReference>
<dbReference type="HOGENOM" id="CLU_008287_9_4_6"/>
<dbReference type="Proteomes" id="UP000000684">
    <property type="component" value="Chromosome"/>
</dbReference>
<keyword evidence="5" id="KW-0410">Iron transport</keyword>
<evidence type="ECO:0000256" key="10">
    <source>
        <dbReference type="ARBA" id="ARBA00023077"/>
    </source>
</evidence>
<evidence type="ECO:0000256" key="11">
    <source>
        <dbReference type="ARBA" id="ARBA00023136"/>
    </source>
</evidence>
<dbReference type="GO" id="GO:0038023">
    <property type="term" value="F:signaling receptor activity"/>
    <property type="evidence" value="ECO:0007669"/>
    <property type="project" value="InterPro"/>
</dbReference>
<evidence type="ECO:0000313" key="19">
    <source>
        <dbReference type="EMBL" id="ABI70254.1"/>
    </source>
</evidence>
<evidence type="ECO:0000256" key="9">
    <source>
        <dbReference type="ARBA" id="ARBA00023065"/>
    </source>
</evidence>
<dbReference type="SUPFAM" id="SSF56935">
    <property type="entry name" value="Porins"/>
    <property type="match status" value="1"/>
</dbReference>
<evidence type="ECO:0000256" key="12">
    <source>
        <dbReference type="ARBA" id="ARBA00023170"/>
    </source>
</evidence>
<keyword evidence="20" id="KW-1185">Reference proteome</keyword>
<dbReference type="AlphaFoldDB" id="Q088R1"/>
<dbReference type="Pfam" id="PF00593">
    <property type="entry name" value="TonB_dep_Rec_b-barrel"/>
    <property type="match status" value="1"/>
</dbReference>
<comment type="similarity">
    <text evidence="2 14 15">Belongs to the TonB-dependent receptor family.</text>
</comment>
<evidence type="ECO:0000256" key="13">
    <source>
        <dbReference type="ARBA" id="ARBA00023237"/>
    </source>
</evidence>
<dbReference type="OrthoDB" id="127311at2"/>
<dbReference type="InterPro" id="IPR037066">
    <property type="entry name" value="Plug_dom_sf"/>
</dbReference>
<evidence type="ECO:0000313" key="20">
    <source>
        <dbReference type="Proteomes" id="UP000000684"/>
    </source>
</evidence>
<dbReference type="InterPro" id="IPR012910">
    <property type="entry name" value="Plug_dom"/>
</dbReference>
<dbReference type="EMBL" id="CP000447">
    <property type="protein sequence ID" value="ABI70254.1"/>
    <property type="molecule type" value="Genomic_DNA"/>
</dbReference>
<gene>
    <name evidence="19" type="ordered locus">Sfri_0391</name>
</gene>
<dbReference type="CDD" id="cd01347">
    <property type="entry name" value="ligand_gated_channel"/>
    <property type="match status" value="1"/>
</dbReference>
<keyword evidence="7 16" id="KW-0732">Signal</keyword>
<evidence type="ECO:0000256" key="5">
    <source>
        <dbReference type="ARBA" id="ARBA00022496"/>
    </source>
</evidence>
<feature type="domain" description="TonB-dependent receptor plug" evidence="18">
    <location>
        <begin position="63"/>
        <end position="157"/>
    </location>
</feature>
<dbReference type="InterPro" id="IPR036942">
    <property type="entry name" value="Beta-barrel_TonB_sf"/>
</dbReference>
<dbReference type="InterPro" id="IPR000531">
    <property type="entry name" value="Beta-barrel_TonB"/>
</dbReference>
<organism evidence="19 20">
    <name type="scientific">Shewanella frigidimarina (strain NCIMB 400)</name>
    <dbReference type="NCBI Taxonomy" id="318167"/>
    <lineage>
        <taxon>Bacteria</taxon>
        <taxon>Pseudomonadati</taxon>
        <taxon>Pseudomonadota</taxon>
        <taxon>Gammaproteobacteria</taxon>
        <taxon>Alteromonadales</taxon>
        <taxon>Shewanellaceae</taxon>
        <taxon>Shewanella</taxon>
    </lineage>
</organism>
<evidence type="ECO:0000259" key="17">
    <source>
        <dbReference type="Pfam" id="PF00593"/>
    </source>
</evidence>
<evidence type="ECO:0000256" key="8">
    <source>
        <dbReference type="ARBA" id="ARBA00023004"/>
    </source>
</evidence>
<name>Q088R1_SHEFN</name>
<dbReference type="GeneID" id="41835758"/>
<keyword evidence="12 19" id="KW-0675">Receptor</keyword>